<dbReference type="SUPFAM" id="SSF54001">
    <property type="entry name" value="Cysteine proteinases"/>
    <property type="match status" value="1"/>
</dbReference>
<name>A0A3S0V3V8_9PROT</name>
<dbReference type="PANTHER" id="PTHR34858">
    <property type="entry name" value="CYSO-CYSTEINE PEPTIDASE"/>
    <property type="match status" value="1"/>
</dbReference>
<evidence type="ECO:0000313" key="10">
    <source>
        <dbReference type="Proteomes" id="UP000280346"/>
    </source>
</evidence>
<dbReference type="GO" id="GO:0006508">
    <property type="term" value="P:proteolysis"/>
    <property type="evidence" value="ECO:0007669"/>
    <property type="project" value="UniProtKB-KW"/>
</dbReference>
<dbReference type="PANTHER" id="PTHR34858:SF1">
    <property type="entry name" value="CYSO-CYSTEINE PEPTIDASE"/>
    <property type="match status" value="1"/>
</dbReference>
<dbReference type="RefSeq" id="WP_127003235.1">
    <property type="nucleotide sequence ID" value="NZ_CP173192.1"/>
</dbReference>
<gene>
    <name evidence="9" type="ORF">EJ913_25495</name>
</gene>
<keyword evidence="5" id="KW-0788">Thiol protease</keyword>
<feature type="domain" description="NlpC/P60" evidence="8">
    <location>
        <begin position="94"/>
        <end position="244"/>
    </location>
</feature>
<keyword evidence="7" id="KW-0482">Metalloprotease</keyword>
<evidence type="ECO:0000256" key="3">
    <source>
        <dbReference type="ARBA" id="ARBA00022723"/>
    </source>
</evidence>
<dbReference type="Gene3D" id="3.90.1720.10">
    <property type="entry name" value="endopeptidase domain like (from Nostoc punctiforme)"/>
    <property type="match status" value="1"/>
</dbReference>
<dbReference type="GO" id="GO:0008270">
    <property type="term" value="F:zinc ion binding"/>
    <property type="evidence" value="ECO:0007669"/>
    <property type="project" value="TreeGrafter"/>
</dbReference>
<evidence type="ECO:0000259" key="8">
    <source>
        <dbReference type="PROSITE" id="PS51935"/>
    </source>
</evidence>
<evidence type="ECO:0000256" key="2">
    <source>
        <dbReference type="ARBA" id="ARBA00022670"/>
    </source>
</evidence>
<evidence type="ECO:0000256" key="4">
    <source>
        <dbReference type="ARBA" id="ARBA00022801"/>
    </source>
</evidence>
<proteinExistence type="inferred from homology"/>
<dbReference type="CDD" id="cd08073">
    <property type="entry name" value="MPN_NLPC_P60"/>
    <property type="match status" value="1"/>
</dbReference>
<keyword evidence="6" id="KW-0862">Zinc</keyword>
<dbReference type="SUPFAM" id="SSF102712">
    <property type="entry name" value="JAB1/MPN domain"/>
    <property type="match status" value="1"/>
</dbReference>
<organism evidence="9 10">
    <name type="scientific">Azospirillum doebereinerae</name>
    <dbReference type="NCBI Taxonomy" id="92933"/>
    <lineage>
        <taxon>Bacteria</taxon>
        <taxon>Pseudomonadati</taxon>
        <taxon>Pseudomonadota</taxon>
        <taxon>Alphaproteobacteria</taxon>
        <taxon>Rhodospirillales</taxon>
        <taxon>Azospirillaceae</taxon>
        <taxon>Azospirillum</taxon>
    </lineage>
</organism>
<comment type="caution">
    <text evidence="9">The sequence shown here is derived from an EMBL/GenBank/DDBJ whole genome shotgun (WGS) entry which is preliminary data.</text>
</comment>
<dbReference type="EMBL" id="RZIJ01000027">
    <property type="protein sequence ID" value="RUQ65104.1"/>
    <property type="molecule type" value="Genomic_DNA"/>
</dbReference>
<comment type="similarity">
    <text evidence="1">Belongs to the peptidase C40 family.</text>
</comment>
<dbReference type="GO" id="GO:0008235">
    <property type="term" value="F:metalloexopeptidase activity"/>
    <property type="evidence" value="ECO:0007669"/>
    <property type="project" value="TreeGrafter"/>
</dbReference>
<accession>A0A3S0V3V8</accession>
<dbReference type="InterPro" id="IPR028090">
    <property type="entry name" value="JAB_dom_prok"/>
</dbReference>
<dbReference type="GO" id="GO:0008234">
    <property type="term" value="F:cysteine-type peptidase activity"/>
    <property type="evidence" value="ECO:0007669"/>
    <property type="project" value="UniProtKB-KW"/>
</dbReference>
<dbReference type="Pfam" id="PF14464">
    <property type="entry name" value="Prok-JAB"/>
    <property type="match status" value="1"/>
</dbReference>
<dbReference type="InterPro" id="IPR051929">
    <property type="entry name" value="VirAsm_ModProt"/>
</dbReference>
<keyword evidence="3" id="KW-0479">Metal-binding</keyword>
<evidence type="ECO:0000256" key="7">
    <source>
        <dbReference type="ARBA" id="ARBA00023049"/>
    </source>
</evidence>
<evidence type="ECO:0000256" key="1">
    <source>
        <dbReference type="ARBA" id="ARBA00007074"/>
    </source>
</evidence>
<keyword evidence="2" id="KW-0645">Protease</keyword>
<protein>
    <submittedName>
        <fullName evidence="9">Phage tail protein</fullName>
    </submittedName>
</protein>
<dbReference type="AlphaFoldDB" id="A0A3S0V3V8"/>
<dbReference type="InterPro" id="IPR000064">
    <property type="entry name" value="NLP_P60_dom"/>
</dbReference>
<dbReference type="OrthoDB" id="1494599at2"/>
<dbReference type="PROSITE" id="PS51935">
    <property type="entry name" value="NLPC_P60"/>
    <property type="match status" value="1"/>
</dbReference>
<keyword evidence="4" id="KW-0378">Hydrolase</keyword>
<dbReference type="Pfam" id="PF00877">
    <property type="entry name" value="NLPC_P60"/>
    <property type="match status" value="1"/>
</dbReference>
<dbReference type="Proteomes" id="UP000280346">
    <property type="component" value="Unassembled WGS sequence"/>
</dbReference>
<sequence length="249" mass="28067">MKPTARCIAAMQAHALQDYPRESCGVIVRGRYIPLANAAADPERAFRIADADLARHRAALQAIVHSHPHRREWPAAERFMPWPSRADMEGQVATDVPWIIVPTDGEQAGVPVQWGDRADLPPLLGRPFVHGVTDCYSLIRDYYWLELKIDLPEGPRDDSWWAEGGDLYRDNFQRAGFRNLGGFDALATARPGDVALFAIRAPVPNHGAVLLADGQMLHHLQHRVSGRDPLINWQRKITHLLRHKEMEHA</sequence>
<evidence type="ECO:0000256" key="6">
    <source>
        <dbReference type="ARBA" id="ARBA00022833"/>
    </source>
</evidence>
<keyword evidence="10" id="KW-1185">Reference proteome</keyword>
<dbReference type="Gene3D" id="3.40.140.10">
    <property type="entry name" value="Cytidine Deaminase, domain 2"/>
    <property type="match status" value="1"/>
</dbReference>
<dbReference type="InterPro" id="IPR038765">
    <property type="entry name" value="Papain-like_cys_pep_sf"/>
</dbReference>
<reference evidence="9 10" key="1">
    <citation type="submission" date="2018-12" db="EMBL/GenBank/DDBJ databases">
        <authorList>
            <person name="Yang Y."/>
        </authorList>
    </citation>
    <scope>NUCLEOTIDE SEQUENCE [LARGE SCALE GENOMIC DNA]</scope>
    <source>
        <strain evidence="9 10">GSF71</strain>
    </source>
</reference>
<evidence type="ECO:0000313" key="9">
    <source>
        <dbReference type="EMBL" id="RUQ65104.1"/>
    </source>
</evidence>
<evidence type="ECO:0000256" key="5">
    <source>
        <dbReference type="ARBA" id="ARBA00022807"/>
    </source>
</evidence>